<sequence>MSSEQPVVVAVLGRGVVPADEPVVRADDRGVLRGDGLFETMHVRAGRPWLVREHLARLARSAAVLELPLPRADELRDLLDTACAGWPAGTEGALRLVCTRGPEGGTGPTVYATLSRVPAASRQARRDGIRVATLPLGIAADARADRPWLLGGLKTTSYGLSEAARRWAAGNGVDDVLWTSTDGYALEGPTANLVWLTGGELCTVPAEQTGILPGVTADWLLRQVDDLGWTPTHRLVTPTELRAADGVWFTSSVRGLAEVRELDGVPLAASPHTAALRDLLGFEC</sequence>
<keyword evidence="3" id="KW-1185">Reference proteome</keyword>
<dbReference type="InterPro" id="IPR043131">
    <property type="entry name" value="BCAT-like_N"/>
</dbReference>
<dbReference type="GO" id="GO:0008483">
    <property type="term" value="F:transaminase activity"/>
    <property type="evidence" value="ECO:0007669"/>
    <property type="project" value="UniProtKB-KW"/>
</dbReference>
<keyword evidence="2" id="KW-0808">Transferase</keyword>
<reference evidence="2 3" key="1">
    <citation type="submission" date="2024-01" db="EMBL/GenBank/DDBJ databases">
        <title>Genome insights into Plantactinospora veratri sp. nov.</title>
        <authorList>
            <person name="Wang L."/>
        </authorList>
    </citation>
    <scope>NUCLEOTIDE SEQUENCE [LARGE SCALE GENOMIC DNA]</scope>
    <source>
        <strain evidence="2 3">NEAU-FHS4</strain>
    </source>
</reference>
<accession>A0ABU7SMX9</accession>
<evidence type="ECO:0000313" key="3">
    <source>
        <dbReference type="Proteomes" id="UP001339911"/>
    </source>
</evidence>
<keyword evidence="2" id="KW-0032">Aminotransferase</keyword>
<dbReference type="InterPro" id="IPR043132">
    <property type="entry name" value="BCAT-like_C"/>
</dbReference>
<comment type="similarity">
    <text evidence="1">Belongs to the class-IV pyridoxal-phosphate-dependent aminotransferase family.</text>
</comment>
<dbReference type="PANTHER" id="PTHR42743">
    <property type="entry name" value="AMINO-ACID AMINOTRANSFERASE"/>
    <property type="match status" value="1"/>
</dbReference>
<dbReference type="PANTHER" id="PTHR42743:SF11">
    <property type="entry name" value="AMINODEOXYCHORISMATE LYASE"/>
    <property type="match status" value="1"/>
</dbReference>
<dbReference type="Gene3D" id="3.20.10.10">
    <property type="entry name" value="D-amino Acid Aminotransferase, subunit A, domain 2"/>
    <property type="match status" value="1"/>
</dbReference>
<evidence type="ECO:0000313" key="2">
    <source>
        <dbReference type="EMBL" id="MEE6311293.1"/>
    </source>
</evidence>
<dbReference type="Proteomes" id="UP001339911">
    <property type="component" value="Unassembled WGS sequence"/>
</dbReference>
<dbReference type="InterPro" id="IPR050571">
    <property type="entry name" value="Class-IV_PLP-Dep_Aminotrnsfr"/>
</dbReference>
<dbReference type="RefSeq" id="WP_331211290.1">
    <property type="nucleotide sequence ID" value="NZ_JAZGQL010000033.1"/>
</dbReference>
<dbReference type="InterPro" id="IPR036038">
    <property type="entry name" value="Aminotransferase-like"/>
</dbReference>
<dbReference type="Gene3D" id="3.30.470.10">
    <property type="match status" value="1"/>
</dbReference>
<dbReference type="InterPro" id="IPR001544">
    <property type="entry name" value="Aminotrans_IV"/>
</dbReference>
<comment type="caution">
    <text evidence="2">The sequence shown here is derived from an EMBL/GenBank/DDBJ whole genome shotgun (WGS) entry which is preliminary data.</text>
</comment>
<evidence type="ECO:0000256" key="1">
    <source>
        <dbReference type="ARBA" id="ARBA00009320"/>
    </source>
</evidence>
<dbReference type="SUPFAM" id="SSF56752">
    <property type="entry name" value="D-aminoacid aminotransferase-like PLP-dependent enzymes"/>
    <property type="match status" value="1"/>
</dbReference>
<gene>
    <name evidence="2" type="ORF">V1634_31135</name>
</gene>
<dbReference type="Pfam" id="PF01063">
    <property type="entry name" value="Aminotran_4"/>
    <property type="match status" value="1"/>
</dbReference>
<name>A0ABU7SMX9_9ACTN</name>
<proteinExistence type="inferred from homology"/>
<protein>
    <submittedName>
        <fullName evidence="2">Aminotransferase class IV</fullName>
    </submittedName>
</protein>
<organism evidence="2 3">
    <name type="scientific">Plantactinospora veratri</name>
    <dbReference type="NCBI Taxonomy" id="1436122"/>
    <lineage>
        <taxon>Bacteria</taxon>
        <taxon>Bacillati</taxon>
        <taxon>Actinomycetota</taxon>
        <taxon>Actinomycetes</taxon>
        <taxon>Micromonosporales</taxon>
        <taxon>Micromonosporaceae</taxon>
        <taxon>Plantactinospora</taxon>
    </lineage>
</organism>
<dbReference type="EMBL" id="JAZGQL010000033">
    <property type="protein sequence ID" value="MEE6311293.1"/>
    <property type="molecule type" value="Genomic_DNA"/>
</dbReference>